<dbReference type="GO" id="GO:0004842">
    <property type="term" value="F:ubiquitin-protein transferase activity"/>
    <property type="evidence" value="ECO:0007669"/>
    <property type="project" value="InterPro"/>
</dbReference>
<comment type="caution">
    <text evidence="3">The sequence shown here is derived from an EMBL/GenBank/DDBJ whole genome shotgun (WGS) entry which is preliminary data.</text>
</comment>
<dbReference type="AlphaFoldDB" id="A0AAD1XET6"/>
<evidence type="ECO:0000313" key="4">
    <source>
        <dbReference type="Proteomes" id="UP001295684"/>
    </source>
</evidence>
<proteinExistence type="predicted"/>
<reference evidence="3" key="1">
    <citation type="submission" date="2023-07" db="EMBL/GenBank/DDBJ databases">
        <authorList>
            <consortium name="AG Swart"/>
            <person name="Singh M."/>
            <person name="Singh A."/>
            <person name="Seah K."/>
            <person name="Emmerich C."/>
        </authorList>
    </citation>
    <scope>NUCLEOTIDE SEQUENCE</scope>
    <source>
        <strain evidence="3">DP1</strain>
    </source>
</reference>
<feature type="coiled-coil region" evidence="1">
    <location>
        <begin position="5"/>
        <end position="58"/>
    </location>
</feature>
<dbReference type="Pfam" id="PF04564">
    <property type="entry name" value="U-box"/>
    <property type="match status" value="1"/>
</dbReference>
<dbReference type="GO" id="GO:0016567">
    <property type="term" value="P:protein ubiquitination"/>
    <property type="evidence" value="ECO:0007669"/>
    <property type="project" value="InterPro"/>
</dbReference>
<keyword evidence="1" id="KW-0175">Coiled coil</keyword>
<dbReference type="Proteomes" id="UP001295684">
    <property type="component" value="Unassembled WGS sequence"/>
</dbReference>
<sequence>MTKPLTNKNKRISNLQQVIKNLNNGEYTPRCMRGKETYEQLNEKLEQKLRIISALKSLISVLKKNERKATFSRLKTDWLLKKEREKSEMHLPELESIKEIYTLKISNANEQIKNLTQLNQKFSDQIDKVTEESKEFQKLCHAKTVLLSSLKKPALPSKPVMVDGKYDYKELFTQIILRLDQSLECPISFAPITSPAICPSGKTIDKSVFIKLSQGDKRDPFTNTDLLGDLVVNRYMTEIMSIIEEFKTKSNFSI</sequence>
<dbReference type="SUPFAM" id="SSF57850">
    <property type="entry name" value="RING/U-box"/>
    <property type="match status" value="1"/>
</dbReference>
<protein>
    <recommendedName>
        <fullName evidence="2">U-box domain-containing protein</fullName>
    </recommendedName>
</protein>
<feature type="domain" description="U-box" evidence="2">
    <location>
        <begin position="183"/>
        <end position="232"/>
    </location>
</feature>
<feature type="coiled-coil region" evidence="1">
    <location>
        <begin position="98"/>
        <end position="132"/>
    </location>
</feature>
<name>A0AAD1XET6_EUPCR</name>
<evidence type="ECO:0000313" key="3">
    <source>
        <dbReference type="EMBL" id="CAI2372190.1"/>
    </source>
</evidence>
<dbReference type="EMBL" id="CAMPGE010013457">
    <property type="protein sequence ID" value="CAI2372190.1"/>
    <property type="molecule type" value="Genomic_DNA"/>
</dbReference>
<dbReference type="Gene3D" id="3.30.40.10">
    <property type="entry name" value="Zinc/RING finger domain, C3HC4 (zinc finger)"/>
    <property type="match status" value="1"/>
</dbReference>
<accession>A0AAD1XET6</accession>
<gene>
    <name evidence="3" type="ORF">ECRASSUSDP1_LOCUS13518</name>
</gene>
<organism evidence="3 4">
    <name type="scientific">Euplotes crassus</name>
    <dbReference type="NCBI Taxonomy" id="5936"/>
    <lineage>
        <taxon>Eukaryota</taxon>
        <taxon>Sar</taxon>
        <taxon>Alveolata</taxon>
        <taxon>Ciliophora</taxon>
        <taxon>Intramacronucleata</taxon>
        <taxon>Spirotrichea</taxon>
        <taxon>Hypotrichia</taxon>
        <taxon>Euplotida</taxon>
        <taxon>Euplotidae</taxon>
        <taxon>Moneuplotes</taxon>
    </lineage>
</organism>
<evidence type="ECO:0000256" key="1">
    <source>
        <dbReference type="SAM" id="Coils"/>
    </source>
</evidence>
<evidence type="ECO:0000259" key="2">
    <source>
        <dbReference type="Pfam" id="PF04564"/>
    </source>
</evidence>
<dbReference type="InterPro" id="IPR013083">
    <property type="entry name" value="Znf_RING/FYVE/PHD"/>
</dbReference>
<keyword evidence="4" id="KW-1185">Reference proteome</keyword>
<dbReference type="InterPro" id="IPR003613">
    <property type="entry name" value="Ubox_domain"/>
</dbReference>